<dbReference type="SMART" id="SM01179">
    <property type="entry name" value="DUF862"/>
    <property type="match status" value="1"/>
</dbReference>
<evidence type="ECO:0000313" key="6">
    <source>
        <dbReference type="Proteomes" id="UP001153737"/>
    </source>
</evidence>
<protein>
    <recommendedName>
        <fullName evidence="4">PPPDE domain-containing protein</fullName>
    </recommendedName>
</protein>
<feature type="domain" description="PPPDE" evidence="4">
    <location>
        <begin position="4"/>
        <end position="169"/>
    </location>
</feature>
<dbReference type="GO" id="GO:0070646">
    <property type="term" value="P:protein modification by small protein removal"/>
    <property type="evidence" value="ECO:0007669"/>
    <property type="project" value="TreeGrafter"/>
</dbReference>
<dbReference type="PANTHER" id="PTHR12378">
    <property type="entry name" value="DESUMOYLATING ISOPEPTIDASE"/>
    <property type="match status" value="1"/>
</dbReference>
<dbReference type="InterPro" id="IPR042266">
    <property type="entry name" value="PPPDE_sf"/>
</dbReference>
<organism evidence="5 6">
    <name type="scientific">Phaedon cochleariae</name>
    <name type="common">Mustard beetle</name>
    <dbReference type="NCBI Taxonomy" id="80249"/>
    <lineage>
        <taxon>Eukaryota</taxon>
        <taxon>Metazoa</taxon>
        <taxon>Ecdysozoa</taxon>
        <taxon>Arthropoda</taxon>
        <taxon>Hexapoda</taxon>
        <taxon>Insecta</taxon>
        <taxon>Pterygota</taxon>
        <taxon>Neoptera</taxon>
        <taxon>Endopterygota</taxon>
        <taxon>Coleoptera</taxon>
        <taxon>Polyphaga</taxon>
        <taxon>Cucujiformia</taxon>
        <taxon>Chrysomeloidea</taxon>
        <taxon>Chrysomelidae</taxon>
        <taxon>Chrysomelinae</taxon>
        <taxon>Chrysomelini</taxon>
        <taxon>Phaedon</taxon>
    </lineage>
</organism>
<sequence>MSPQKVQLYIYDLSGGMAATISPMLLGKEKSAIKDEVKFLNFFLTGKKIDGIWHTSIVVYNREYFYGSRGVESCVPGTTALRNPLKIEDLGETHVPYPVFLDYLNGLSESSYKGSTYHLLQHNCNNFSHEIAHFLCGAAVPKYILDLPNEVLNSSLSSVILALVAQLENSARPIAEEQSSDVQKELSPDFDQLNSQIDEERYNSFLLEERRKTLRETLARKKHKRDKTRRRISRESRRLPVESKEEFVMADAEVVNGESHLPSDEAIALEEEERREEDAKKKARDPPIVYKDLIDVKAEFDTLIGLIDGKLTPEEQRSTEELHQYMVGRLLHDEQFPLDVRVRILNILAMAAMKDDVILVLHQDRKDHVLMNYAFEIDRLTPEEQEAIALFVS</sequence>
<dbReference type="InterPro" id="IPR008580">
    <property type="entry name" value="PPPDE_dom"/>
</dbReference>
<evidence type="ECO:0000259" key="4">
    <source>
        <dbReference type="PROSITE" id="PS51858"/>
    </source>
</evidence>
<proteinExistence type="inferred from homology"/>
<keyword evidence="6" id="KW-1185">Reference proteome</keyword>
<dbReference type="EMBL" id="OU896707">
    <property type="protein sequence ID" value="CAG9812910.1"/>
    <property type="molecule type" value="Genomic_DNA"/>
</dbReference>
<dbReference type="Proteomes" id="UP001153737">
    <property type="component" value="Chromosome 1"/>
</dbReference>
<evidence type="ECO:0000256" key="3">
    <source>
        <dbReference type="ARBA" id="ARBA00022801"/>
    </source>
</evidence>
<keyword evidence="3" id="KW-0378">Hydrolase</keyword>
<dbReference type="AlphaFoldDB" id="A0A9N9X215"/>
<accession>A0A9N9X215</accession>
<dbReference type="Gene3D" id="3.90.1720.30">
    <property type="entry name" value="PPPDE domains"/>
    <property type="match status" value="1"/>
</dbReference>
<dbReference type="GO" id="GO:0008233">
    <property type="term" value="F:peptidase activity"/>
    <property type="evidence" value="ECO:0007669"/>
    <property type="project" value="UniProtKB-KW"/>
</dbReference>
<evidence type="ECO:0000313" key="5">
    <source>
        <dbReference type="EMBL" id="CAG9812910.1"/>
    </source>
</evidence>
<keyword evidence="2" id="KW-0645">Protease</keyword>
<evidence type="ECO:0000256" key="1">
    <source>
        <dbReference type="ARBA" id="ARBA00008140"/>
    </source>
</evidence>
<dbReference type="PANTHER" id="PTHR12378:SF7">
    <property type="entry name" value="DESUMOYLATING ISOPEPTIDASE 1"/>
    <property type="match status" value="1"/>
</dbReference>
<gene>
    <name evidence="5" type="ORF">PHAECO_LOCUS645</name>
</gene>
<dbReference type="PROSITE" id="PS51858">
    <property type="entry name" value="PPPDE"/>
    <property type="match status" value="1"/>
</dbReference>
<reference evidence="5" key="1">
    <citation type="submission" date="2022-01" db="EMBL/GenBank/DDBJ databases">
        <authorList>
            <person name="King R."/>
        </authorList>
    </citation>
    <scope>NUCLEOTIDE SEQUENCE</scope>
</reference>
<dbReference type="Pfam" id="PF05903">
    <property type="entry name" value="Peptidase_C97"/>
    <property type="match status" value="1"/>
</dbReference>
<evidence type="ECO:0000256" key="2">
    <source>
        <dbReference type="ARBA" id="ARBA00022670"/>
    </source>
</evidence>
<name>A0A9N9X215_PHACE</name>
<dbReference type="OrthoDB" id="21221at2759"/>
<dbReference type="GO" id="GO:0006508">
    <property type="term" value="P:proteolysis"/>
    <property type="evidence" value="ECO:0007669"/>
    <property type="project" value="UniProtKB-KW"/>
</dbReference>
<comment type="similarity">
    <text evidence="1">Belongs to the DeSI family.</text>
</comment>
<reference evidence="5" key="2">
    <citation type="submission" date="2022-10" db="EMBL/GenBank/DDBJ databases">
        <authorList>
            <consortium name="ENA_rothamsted_submissions"/>
            <consortium name="culmorum"/>
            <person name="King R."/>
        </authorList>
    </citation>
    <scope>NUCLEOTIDE SEQUENCE</scope>
</reference>